<dbReference type="InterPro" id="IPR002223">
    <property type="entry name" value="Kunitz_BPTI"/>
</dbReference>
<dbReference type="Gene3D" id="4.10.410.10">
    <property type="entry name" value="Pancreatic trypsin inhibitor Kunitz domain"/>
    <property type="match status" value="2"/>
</dbReference>
<dbReference type="AlphaFoldDB" id="A0A7N4PEK6"/>
<reference evidence="5" key="3">
    <citation type="submission" date="2025-09" db="UniProtKB">
        <authorList>
            <consortium name="Ensembl"/>
        </authorList>
    </citation>
    <scope>IDENTIFICATION</scope>
</reference>
<proteinExistence type="predicted"/>
<dbReference type="Pfam" id="PF00014">
    <property type="entry name" value="Kunitz_BPTI"/>
    <property type="match status" value="2"/>
</dbReference>
<dbReference type="InterPro" id="IPR020901">
    <property type="entry name" value="Prtase_inh_Kunz-CS"/>
</dbReference>
<keyword evidence="6" id="KW-1185">Reference proteome</keyword>
<dbReference type="OrthoDB" id="196393at2759"/>
<feature type="signal peptide" evidence="3">
    <location>
        <begin position="1"/>
        <end position="25"/>
    </location>
</feature>
<dbReference type="PROSITE" id="PS50279">
    <property type="entry name" value="BPTI_KUNITZ_2"/>
    <property type="match status" value="2"/>
</dbReference>
<organism evidence="5 6">
    <name type="scientific">Sarcophilus harrisii</name>
    <name type="common">Tasmanian devil</name>
    <name type="synonym">Sarcophilus laniarius</name>
    <dbReference type="NCBI Taxonomy" id="9305"/>
    <lineage>
        <taxon>Eukaryota</taxon>
        <taxon>Metazoa</taxon>
        <taxon>Chordata</taxon>
        <taxon>Craniata</taxon>
        <taxon>Vertebrata</taxon>
        <taxon>Euteleostomi</taxon>
        <taxon>Mammalia</taxon>
        <taxon>Metatheria</taxon>
        <taxon>Dasyuromorphia</taxon>
        <taxon>Dasyuridae</taxon>
        <taxon>Sarcophilus</taxon>
    </lineage>
</organism>
<accession>A0A7N4PEK6</accession>
<dbReference type="PRINTS" id="PR00759">
    <property type="entry name" value="BASICPTASE"/>
</dbReference>
<feature type="chain" id="PRO_5029728889" description="BPTI/Kunitz inhibitor domain-containing protein" evidence="3">
    <location>
        <begin position="26"/>
        <end position="212"/>
    </location>
</feature>
<feature type="domain" description="BPTI/Kunitz inhibitor" evidence="4">
    <location>
        <begin position="28"/>
        <end position="79"/>
    </location>
</feature>
<evidence type="ECO:0000313" key="5">
    <source>
        <dbReference type="Ensembl" id="ENSSHAP00000037174.1"/>
    </source>
</evidence>
<dbReference type="CDD" id="cd22593">
    <property type="entry name" value="Kunitz_conkunitzin"/>
    <property type="match status" value="1"/>
</dbReference>
<dbReference type="PROSITE" id="PS00280">
    <property type="entry name" value="BPTI_KUNITZ_1"/>
    <property type="match status" value="1"/>
</dbReference>
<evidence type="ECO:0000313" key="6">
    <source>
        <dbReference type="Proteomes" id="UP000007648"/>
    </source>
</evidence>
<evidence type="ECO:0000256" key="2">
    <source>
        <dbReference type="SAM" id="Phobius"/>
    </source>
</evidence>
<dbReference type="PANTHER" id="PTHR10083">
    <property type="entry name" value="KUNITZ-TYPE PROTEASE INHIBITOR-RELATED"/>
    <property type="match status" value="1"/>
</dbReference>
<keyword evidence="2" id="KW-0812">Transmembrane</keyword>
<name>A0A7N4PEK6_SARHA</name>
<keyword evidence="3" id="KW-0732">Signal</keyword>
<evidence type="ECO:0000256" key="3">
    <source>
        <dbReference type="SAM" id="SignalP"/>
    </source>
</evidence>
<dbReference type="SUPFAM" id="SSF57362">
    <property type="entry name" value="BPTI-like"/>
    <property type="match status" value="2"/>
</dbReference>
<keyword evidence="2" id="KW-1133">Transmembrane helix</keyword>
<keyword evidence="1" id="KW-1015">Disulfide bond</keyword>
<dbReference type="InterPro" id="IPR036880">
    <property type="entry name" value="Kunitz_BPTI_sf"/>
</dbReference>
<dbReference type="Proteomes" id="UP000007648">
    <property type="component" value="Unassembled WGS sequence"/>
</dbReference>
<dbReference type="GO" id="GO:0005615">
    <property type="term" value="C:extracellular space"/>
    <property type="evidence" value="ECO:0007669"/>
    <property type="project" value="TreeGrafter"/>
</dbReference>
<reference evidence="5 6" key="1">
    <citation type="journal article" date="2011" name="Proc. Natl. Acad. Sci. U.S.A.">
        <title>Genetic diversity and population structure of the endangered marsupial Sarcophilus harrisii (Tasmanian devil).</title>
        <authorList>
            <person name="Miller W."/>
            <person name="Hayes V.M."/>
            <person name="Ratan A."/>
            <person name="Petersen D.C."/>
            <person name="Wittekindt N.E."/>
            <person name="Miller J."/>
            <person name="Walenz B."/>
            <person name="Knight J."/>
            <person name="Qi J."/>
            <person name="Zhao F."/>
            <person name="Wang Q."/>
            <person name="Bedoya-Reina O.C."/>
            <person name="Katiyar N."/>
            <person name="Tomsho L.P."/>
            <person name="Kasson L.M."/>
            <person name="Hardie R.A."/>
            <person name="Woodbridge P."/>
            <person name="Tindall E.A."/>
            <person name="Bertelsen M.F."/>
            <person name="Dixon D."/>
            <person name="Pyecroft S."/>
            <person name="Helgen K.M."/>
            <person name="Lesk A.M."/>
            <person name="Pringle T.H."/>
            <person name="Patterson N."/>
            <person name="Zhang Y."/>
            <person name="Kreiss A."/>
            <person name="Woods G.M."/>
            <person name="Jones M.E."/>
            <person name="Schuster S.C."/>
        </authorList>
    </citation>
    <scope>NUCLEOTIDE SEQUENCE [LARGE SCALE GENOMIC DNA]</scope>
</reference>
<dbReference type="PANTHER" id="PTHR10083:SF373">
    <property type="entry name" value="SERINE PEPTIDASE INHIBITOR, KUNITZ TYPE, 2"/>
    <property type="match status" value="1"/>
</dbReference>
<dbReference type="InterPro" id="IPR050098">
    <property type="entry name" value="TFPI/VKTCI-like"/>
</dbReference>
<reference evidence="5" key="2">
    <citation type="submission" date="2025-08" db="UniProtKB">
        <authorList>
            <consortium name="Ensembl"/>
        </authorList>
    </citation>
    <scope>IDENTIFICATION</scope>
</reference>
<dbReference type="FunFam" id="4.10.410.10:FF:000020">
    <property type="entry name" value="Collagen, type VI, alpha 3"/>
    <property type="match status" value="1"/>
</dbReference>
<dbReference type="GeneID" id="105749518"/>
<dbReference type="KEGG" id="shr:105749518"/>
<dbReference type="SMART" id="SM00131">
    <property type="entry name" value="KU"/>
    <property type="match status" value="2"/>
</dbReference>
<gene>
    <name evidence="5" type="primary">LOC105749518</name>
</gene>
<dbReference type="GO" id="GO:0004867">
    <property type="term" value="F:serine-type endopeptidase inhibitor activity"/>
    <property type="evidence" value="ECO:0007669"/>
    <property type="project" value="InterPro"/>
</dbReference>
<dbReference type="CDD" id="cd00109">
    <property type="entry name" value="Kunitz-type"/>
    <property type="match status" value="1"/>
</dbReference>
<evidence type="ECO:0000256" key="1">
    <source>
        <dbReference type="ARBA" id="ARBA00023157"/>
    </source>
</evidence>
<dbReference type="GeneTree" id="ENSGT00940000169460"/>
<sequence length="212" mass="24334">MNYVHTIIMMAYLVSLSISSSSGWSEECNLPKDEGEMGVMLGYRLYYNRTTDRCHPFVYKGAGGNENRFLTDMECMRHCSTLGEKLYPDDERVCLIEKDPGYCKASYTMWYFDSLEKKCFKFIYGGCVGNGNRFLTRRECYQRCAPESADNGLFWDEDEEINIGLIVGIIVGCVSIIVLLVTLTLVFLKKKQKKEKRHGKGKETQQLNVELT</sequence>
<feature type="domain" description="BPTI/Kunitz inhibitor" evidence="4">
    <location>
        <begin position="94"/>
        <end position="144"/>
    </location>
</feature>
<protein>
    <recommendedName>
        <fullName evidence="4">BPTI/Kunitz inhibitor domain-containing protein</fullName>
    </recommendedName>
</protein>
<dbReference type="RefSeq" id="XP_023353528.1">
    <property type="nucleotide sequence ID" value="XM_023497760.2"/>
</dbReference>
<dbReference type="InParanoid" id="A0A7N4PEK6"/>
<keyword evidence="2" id="KW-0472">Membrane</keyword>
<feature type="transmembrane region" description="Helical" evidence="2">
    <location>
        <begin position="163"/>
        <end position="188"/>
    </location>
</feature>
<dbReference type="Ensembl" id="ENSSHAT00000036347.1">
    <property type="protein sequence ID" value="ENSSHAP00000037174.1"/>
    <property type="gene ID" value="ENSSHAG00000022554.1"/>
</dbReference>
<evidence type="ECO:0000259" key="4">
    <source>
        <dbReference type="PROSITE" id="PS50279"/>
    </source>
</evidence>